<protein>
    <submittedName>
        <fullName evidence="1">Uncharacterized protein</fullName>
    </submittedName>
</protein>
<reference evidence="1" key="1">
    <citation type="submission" date="2020-04" db="EMBL/GenBank/DDBJ databases">
        <authorList>
            <person name="Zhang T."/>
        </authorList>
    </citation>
    <scope>NUCLEOTIDE SEQUENCE</scope>
    <source>
        <strain evidence="1">HKST-UBA01</strain>
    </source>
</reference>
<gene>
    <name evidence="1" type="ORF">KC729_04200</name>
</gene>
<dbReference type="Proteomes" id="UP000697710">
    <property type="component" value="Unassembled WGS sequence"/>
</dbReference>
<comment type="caution">
    <text evidence="1">The sequence shown here is derived from an EMBL/GenBank/DDBJ whole genome shotgun (WGS) entry which is preliminary data.</text>
</comment>
<sequence>MLTSDAGGLLLREVATRNHMMERIGASFTDGRGDMENRIKEQQLDLENRPTLARACFQTSP</sequence>
<evidence type="ECO:0000313" key="1">
    <source>
        <dbReference type="EMBL" id="MCA9726861.1"/>
    </source>
</evidence>
<organism evidence="1 2">
    <name type="scientific">Eiseniibacteriota bacterium</name>
    <dbReference type="NCBI Taxonomy" id="2212470"/>
    <lineage>
        <taxon>Bacteria</taxon>
        <taxon>Candidatus Eiseniibacteriota</taxon>
    </lineage>
</organism>
<accession>A0A956LZA2</accession>
<reference evidence="1" key="2">
    <citation type="journal article" date="2021" name="Microbiome">
        <title>Successional dynamics and alternative stable states in a saline activated sludge microbial community over 9 years.</title>
        <authorList>
            <person name="Wang Y."/>
            <person name="Ye J."/>
            <person name="Ju F."/>
            <person name="Liu L."/>
            <person name="Boyd J.A."/>
            <person name="Deng Y."/>
            <person name="Parks D.H."/>
            <person name="Jiang X."/>
            <person name="Yin X."/>
            <person name="Woodcroft B.J."/>
            <person name="Tyson G.W."/>
            <person name="Hugenholtz P."/>
            <person name="Polz M.F."/>
            <person name="Zhang T."/>
        </authorList>
    </citation>
    <scope>NUCLEOTIDE SEQUENCE</scope>
    <source>
        <strain evidence="1">HKST-UBA01</strain>
    </source>
</reference>
<dbReference type="AlphaFoldDB" id="A0A956LZA2"/>
<evidence type="ECO:0000313" key="2">
    <source>
        <dbReference type="Proteomes" id="UP000697710"/>
    </source>
</evidence>
<dbReference type="EMBL" id="JAGQHR010000077">
    <property type="protein sequence ID" value="MCA9726861.1"/>
    <property type="molecule type" value="Genomic_DNA"/>
</dbReference>
<name>A0A956LZA2_UNCEI</name>
<proteinExistence type="predicted"/>